<gene>
    <name evidence="4" type="ORF">GCM10009823_02250</name>
</gene>
<dbReference type="Gene3D" id="3.40.1090.10">
    <property type="entry name" value="Cytosolic phospholipase A2 catalytic domain"/>
    <property type="match status" value="2"/>
</dbReference>
<keyword evidence="5" id="KW-1185">Reference proteome</keyword>
<evidence type="ECO:0000313" key="4">
    <source>
        <dbReference type="EMBL" id="GAA2087701.1"/>
    </source>
</evidence>
<dbReference type="InterPro" id="IPR016035">
    <property type="entry name" value="Acyl_Trfase/lysoPLipase"/>
</dbReference>
<feature type="short sequence motif" description="GXSXG" evidence="2">
    <location>
        <begin position="42"/>
        <end position="46"/>
    </location>
</feature>
<evidence type="ECO:0000259" key="3">
    <source>
        <dbReference type="PROSITE" id="PS51635"/>
    </source>
</evidence>
<comment type="caution">
    <text evidence="4">The sequence shown here is derived from an EMBL/GenBank/DDBJ whole genome shotgun (WGS) entry which is preliminary data.</text>
</comment>
<protein>
    <submittedName>
        <fullName evidence="4">Patatin-like phospholipase family protein</fullName>
    </submittedName>
</protein>
<dbReference type="RefSeq" id="WP_344334486.1">
    <property type="nucleotide sequence ID" value="NZ_BAAAPZ010000002.1"/>
</dbReference>
<organism evidence="4 5">
    <name type="scientific">Brevibacterium salitolerans</name>
    <dbReference type="NCBI Taxonomy" id="1403566"/>
    <lineage>
        <taxon>Bacteria</taxon>
        <taxon>Bacillati</taxon>
        <taxon>Actinomycetota</taxon>
        <taxon>Actinomycetes</taxon>
        <taxon>Micrococcales</taxon>
        <taxon>Brevibacteriaceae</taxon>
        <taxon>Brevibacterium</taxon>
    </lineage>
</organism>
<dbReference type="Pfam" id="PF01734">
    <property type="entry name" value="Patatin"/>
    <property type="match status" value="1"/>
</dbReference>
<dbReference type="InterPro" id="IPR045943">
    <property type="entry name" value="DUF6363"/>
</dbReference>
<dbReference type="EMBL" id="BAAAPZ010000002">
    <property type="protein sequence ID" value="GAA2087701.1"/>
    <property type="molecule type" value="Genomic_DNA"/>
</dbReference>
<evidence type="ECO:0000256" key="2">
    <source>
        <dbReference type="PROSITE-ProRule" id="PRU01161"/>
    </source>
</evidence>
<dbReference type="PROSITE" id="PS51635">
    <property type="entry name" value="PNPLA"/>
    <property type="match status" value="1"/>
</dbReference>
<keyword evidence="2" id="KW-0442">Lipid degradation</keyword>
<evidence type="ECO:0000256" key="1">
    <source>
        <dbReference type="ARBA" id="ARBA00023098"/>
    </source>
</evidence>
<proteinExistence type="predicted"/>
<accession>A0ABP5I125</accession>
<dbReference type="InterPro" id="IPR037483">
    <property type="entry name" value="YjjU-like"/>
</dbReference>
<keyword evidence="1 2" id="KW-0443">Lipid metabolism</keyword>
<dbReference type="Proteomes" id="UP001500984">
    <property type="component" value="Unassembled WGS sequence"/>
</dbReference>
<keyword evidence="2" id="KW-0378">Hydrolase</keyword>
<sequence>MTGTSPSSTALIFEGGGMRAAYTSAFAVTLLEAGIEFPWVGGISAGATNTANFVSRDARRARRCFVDFAADAQFGDVRTWMRGQGLFNAEYIYQRTSGPDQALPFDWEAFRTNPADVRILAFDAESGEEAVWGREDLTTIDDLMVRVRASSTMPVLMPPVTMGGRTYVDGALGRDGGIALTQAQADGYERFVVVLTQERGYRKEPQRFPAYFRAHFRRHPAVAEALLTRWQRYNATLERVFELEHAGRAHVFAPERMPLTNGTRSLSRLAAAHRAGLSQSRRELPALREFLGLS</sequence>
<feature type="domain" description="PNPLA" evidence="3">
    <location>
        <begin position="11"/>
        <end position="182"/>
    </location>
</feature>
<dbReference type="CDD" id="cd07208">
    <property type="entry name" value="Pat_hypo_Ecoli_yjju_like"/>
    <property type="match status" value="1"/>
</dbReference>
<dbReference type="SUPFAM" id="SSF52151">
    <property type="entry name" value="FabD/lysophospholipase-like"/>
    <property type="match status" value="1"/>
</dbReference>
<dbReference type="Pfam" id="PF19890">
    <property type="entry name" value="DUF6363"/>
    <property type="match status" value="1"/>
</dbReference>
<evidence type="ECO:0000313" key="5">
    <source>
        <dbReference type="Proteomes" id="UP001500984"/>
    </source>
</evidence>
<comment type="caution">
    <text evidence="2">Lacks conserved residue(s) required for the propagation of feature annotation.</text>
</comment>
<feature type="short sequence motif" description="DGA/G" evidence="2">
    <location>
        <begin position="169"/>
        <end position="171"/>
    </location>
</feature>
<name>A0ABP5I125_9MICO</name>
<reference evidence="5" key="1">
    <citation type="journal article" date="2019" name="Int. J. Syst. Evol. Microbiol.">
        <title>The Global Catalogue of Microorganisms (GCM) 10K type strain sequencing project: providing services to taxonomists for standard genome sequencing and annotation.</title>
        <authorList>
            <consortium name="The Broad Institute Genomics Platform"/>
            <consortium name="The Broad Institute Genome Sequencing Center for Infectious Disease"/>
            <person name="Wu L."/>
            <person name="Ma J."/>
        </authorList>
    </citation>
    <scope>NUCLEOTIDE SEQUENCE [LARGE SCALE GENOMIC DNA]</scope>
    <source>
        <strain evidence="5">JCM 15900</strain>
    </source>
</reference>
<feature type="active site" description="Nucleophile" evidence="2">
    <location>
        <position position="44"/>
    </location>
</feature>
<feature type="active site" description="Proton acceptor" evidence="2">
    <location>
        <position position="169"/>
    </location>
</feature>
<dbReference type="InterPro" id="IPR002641">
    <property type="entry name" value="PNPLA_dom"/>
</dbReference>